<dbReference type="AlphaFoldDB" id="A0A803KRD7"/>
<reference evidence="6" key="2">
    <citation type="submission" date="2021-03" db="UniProtKB">
        <authorList>
            <consortium name="EnsemblPlants"/>
        </authorList>
    </citation>
    <scope>IDENTIFICATION</scope>
</reference>
<dbReference type="SUPFAM" id="SSF54768">
    <property type="entry name" value="dsRNA-binding domain-like"/>
    <property type="match status" value="1"/>
</dbReference>
<dbReference type="Proteomes" id="UP000596660">
    <property type="component" value="Unplaced"/>
</dbReference>
<evidence type="ECO:0000256" key="2">
    <source>
        <dbReference type="ARBA" id="ARBA00022884"/>
    </source>
</evidence>
<feature type="domain" description="DRBM" evidence="5">
    <location>
        <begin position="1"/>
        <end position="70"/>
    </location>
</feature>
<evidence type="ECO:0000313" key="7">
    <source>
        <dbReference type="Proteomes" id="UP000596660"/>
    </source>
</evidence>
<evidence type="ECO:0000313" key="6">
    <source>
        <dbReference type="EnsemblPlants" id="AUR62001594-RA:cds"/>
    </source>
</evidence>
<dbReference type="Gene3D" id="3.30.160.20">
    <property type="match status" value="1"/>
</dbReference>
<evidence type="ECO:0000259" key="5">
    <source>
        <dbReference type="PROSITE" id="PS50137"/>
    </source>
</evidence>
<feature type="region of interest" description="Disordered" evidence="4">
    <location>
        <begin position="126"/>
        <end position="182"/>
    </location>
</feature>
<keyword evidence="1" id="KW-0677">Repeat</keyword>
<name>A0A803KRD7_CHEQI</name>
<dbReference type="PROSITE" id="PS50137">
    <property type="entry name" value="DS_RBD"/>
    <property type="match status" value="1"/>
</dbReference>
<dbReference type="Pfam" id="PF00035">
    <property type="entry name" value="dsrm"/>
    <property type="match status" value="1"/>
</dbReference>
<keyword evidence="2 3" id="KW-0694">RNA-binding</keyword>
<evidence type="ECO:0000256" key="3">
    <source>
        <dbReference type="PROSITE-ProRule" id="PRU00266"/>
    </source>
</evidence>
<proteinExistence type="predicted"/>
<dbReference type="SMART" id="SM00358">
    <property type="entry name" value="DSRM"/>
    <property type="match status" value="1"/>
</dbReference>
<dbReference type="PANTHER" id="PTHR46031:SF31">
    <property type="entry name" value="DOUBLE-STRANDED RNA-BINDING PROTEIN 1-LIKE"/>
    <property type="match status" value="1"/>
</dbReference>
<protein>
    <recommendedName>
        <fullName evidence="5">DRBM domain-containing protein</fullName>
    </recommendedName>
</protein>
<evidence type="ECO:0000256" key="1">
    <source>
        <dbReference type="ARBA" id="ARBA00022737"/>
    </source>
</evidence>
<dbReference type="PANTHER" id="PTHR46031">
    <property type="match status" value="1"/>
</dbReference>
<reference evidence="6" key="1">
    <citation type="journal article" date="2017" name="Nature">
        <title>The genome of Chenopodium quinoa.</title>
        <authorList>
            <person name="Jarvis D.E."/>
            <person name="Ho Y.S."/>
            <person name="Lightfoot D.J."/>
            <person name="Schmoeckel S.M."/>
            <person name="Li B."/>
            <person name="Borm T.J.A."/>
            <person name="Ohyanagi H."/>
            <person name="Mineta K."/>
            <person name="Michell C.T."/>
            <person name="Saber N."/>
            <person name="Kharbatia N.M."/>
            <person name="Rupper R.R."/>
            <person name="Sharp A.R."/>
            <person name="Dally N."/>
            <person name="Boughton B.A."/>
            <person name="Woo Y.H."/>
            <person name="Gao G."/>
            <person name="Schijlen E.G.W.M."/>
            <person name="Guo X."/>
            <person name="Momin A.A."/>
            <person name="Negrao S."/>
            <person name="Al-Babili S."/>
            <person name="Gehring C."/>
            <person name="Roessner U."/>
            <person name="Jung C."/>
            <person name="Murphy K."/>
            <person name="Arold S.T."/>
            <person name="Gojobori T."/>
            <person name="van der Linden C.G."/>
            <person name="van Loo E.N."/>
            <person name="Jellen E.N."/>
            <person name="Maughan P.J."/>
            <person name="Tester M."/>
        </authorList>
    </citation>
    <scope>NUCLEOTIDE SEQUENCE [LARGE SCALE GENOMIC DNA]</scope>
    <source>
        <strain evidence="6">cv. PI 614886</strain>
    </source>
</reference>
<evidence type="ECO:0000256" key="4">
    <source>
        <dbReference type="SAM" id="MobiDB-lite"/>
    </source>
</evidence>
<keyword evidence="7" id="KW-1185">Reference proteome</keyword>
<dbReference type="EnsemblPlants" id="AUR62001594-RA">
    <property type="protein sequence ID" value="AUR62001594-RA:cds"/>
    <property type="gene ID" value="AUR62001594"/>
</dbReference>
<dbReference type="InterPro" id="IPR014720">
    <property type="entry name" value="dsRBD_dom"/>
</dbReference>
<sequence>MYKSKLQEMCVVKSWTCPKYSVIKDGPDHNLLFTASVFVNGSSFDSPTFCKSVKEAQNKAAEAALIHFISLSSARPYPGNVISKDGSKMKETNKSILPAESKEGEKLQFGYGELLIFKNSKSDANKQEKETEAVNLDMKSLSLEEFPQDTGPKLAEGREPKSKSKSKTHGKINPTEDDGSLIQGEKALASADKSSGSEKQKDPEVTSFLLCNRVRVYTYVPEIANLPKGVTVLQVCENKWVAVSLDFPNEKGN</sequence>
<organism evidence="6 7">
    <name type="scientific">Chenopodium quinoa</name>
    <name type="common">Quinoa</name>
    <dbReference type="NCBI Taxonomy" id="63459"/>
    <lineage>
        <taxon>Eukaryota</taxon>
        <taxon>Viridiplantae</taxon>
        <taxon>Streptophyta</taxon>
        <taxon>Embryophyta</taxon>
        <taxon>Tracheophyta</taxon>
        <taxon>Spermatophyta</taxon>
        <taxon>Magnoliopsida</taxon>
        <taxon>eudicotyledons</taxon>
        <taxon>Gunneridae</taxon>
        <taxon>Pentapetalae</taxon>
        <taxon>Caryophyllales</taxon>
        <taxon>Chenopodiaceae</taxon>
        <taxon>Chenopodioideae</taxon>
        <taxon>Atripliceae</taxon>
        <taxon>Chenopodium</taxon>
    </lineage>
</organism>
<dbReference type="GO" id="GO:0003723">
    <property type="term" value="F:RNA binding"/>
    <property type="evidence" value="ECO:0007669"/>
    <property type="project" value="UniProtKB-UniRule"/>
</dbReference>
<accession>A0A803KRD7</accession>
<dbReference type="Gramene" id="AUR62001594-RA">
    <property type="protein sequence ID" value="AUR62001594-RA:cds"/>
    <property type="gene ID" value="AUR62001594"/>
</dbReference>